<dbReference type="InterPro" id="IPR043502">
    <property type="entry name" value="DNA/RNA_pol_sf"/>
</dbReference>
<evidence type="ECO:0000256" key="11">
    <source>
        <dbReference type="ARBA" id="ARBA00023204"/>
    </source>
</evidence>
<evidence type="ECO:0000256" key="3">
    <source>
        <dbReference type="ARBA" id="ARBA00004123"/>
    </source>
</evidence>
<dbReference type="Pfam" id="PF21704">
    <property type="entry name" value="POLH-Rev1_HhH"/>
    <property type="match status" value="1"/>
</dbReference>
<feature type="domain" description="UmuC" evidence="16">
    <location>
        <begin position="7"/>
        <end position="266"/>
    </location>
</feature>
<feature type="region of interest" description="Disordered" evidence="15">
    <location>
        <begin position="517"/>
        <end position="547"/>
    </location>
</feature>
<evidence type="ECO:0000256" key="6">
    <source>
        <dbReference type="ARBA" id="ARBA00022679"/>
    </source>
</evidence>
<dbReference type="GO" id="GO:0006281">
    <property type="term" value="P:DNA repair"/>
    <property type="evidence" value="ECO:0007669"/>
    <property type="project" value="UniProtKB-KW"/>
</dbReference>
<reference evidence="17" key="1">
    <citation type="submission" date="2021-09" db="EMBL/GenBank/DDBJ databases">
        <authorList>
            <consortium name="Pathogen Informatics"/>
        </authorList>
    </citation>
    <scope>NUCLEOTIDE SEQUENCE</scope>
</reference>
<evidence type="ECO:0000313" key="17">
    <source>
        <dbReference type="EMBL" id="CAG9529501.1"/>
    </source>
</evidence>
<keyword evidence="11" id="KW-0234">DNA repair</keyword>
<dbReference type="Gene3D" id="3.30.70.270">
    <property type="match status" value="1"/>
</dbReference>
<dbReference type="GO" id="GO:0005634">
    <property type="term" value="C:nucleus"/>
    <property type="evidence" value="ECO:0007669"/>
    <property type="project" value="UniProtKB-SubCell"/>
</dbReference>
<dbReference type="GO" id="GO:0003887">
    <property type="term" value="F:DNA-directed DNA polymerase activity"/>
    <property type="evidence" value="ECO:0007669"/>
    <property type="project" value="UniProtKB-EC"/>
</dbReference>
<comment type="subcellular location">
    <subcellularLocation>
        <location evidence="3">Nucleus</location>
    </subcellularLocation>
</comment>
<dbReference type="Gene3D" id="1.10.150.20">
    <property type="entry name" value="5' to 3' exonuclease, C-terminal subdomain"/>
    <property type="match status" value="1"/>
</dbReference>
<organism evidence="17 18">
    <name type="scientific">Cercopithifilaria johnstoni</name>
    <dbReference type="NCBI Taxonomy" id="2874296"/>
    <lineage>
        <taxon>Eukaryota</taxon>
        <taxon>Metazoa</taxon>
        <taxon>Ecdysozoa</taxon>
        <taxon>Nematoda</taxon>
        <taxon>Chromadorea</taxon>
        <taxon>Rhabditida</taxon>
        <taxon>Spirurina</taxon>
        <taxon>Spiruromorpha</taxon>
        <taxon>Filarioidea</taxon>
        <taxon>Onchocercidae</taxon>
        <taxon>Cercopithifilaria</taxon>
    </lineage>
</organism>
<dbReference type="SUPFAM" id="SSF100879">
    <property type="entry name" value="Lesion bypass DNA polymerase (Y-family), little finger domain"/>
    <property type="match status" value="1"/>
</dbReference>
<dbReference type="Proteomes" id="UP000746747">
    <property type="component" value="Unassembled WGS sequence"/>
</dbReference>
<dbReference type="OrthoDB" id="5723at2759"/>
<keyword evidence="12" id="KW-0539">Nucleus</keyword>
<comment type="similarity">
    <text evidence="4">Belongs to the DNA polymerase type-Y family.</text>
</comment>
<evidence type="ECO:0000256" key="5">
    <source>
        <dbReference type="ARBA" id="ARBA00012417"/>
    </source>
</evidence>
<accession>A0A8J2LTE8</accession>
<keyword evidence="6" id="KW-0808">Transferase</keyword>
<keyword evidence="7" id="KW-0548">Nucleotidyltransferase</keyword>
<feature type="compositionally biased region" description="Basic residues" evidence="15">
    <location>
        <begin position="519"/>
        <end position="529"/>
    </location>
</feature>
<dbReference type="InterPro" id="IPR052230">
    <property type="entry name" value="DNA_polymerase_eta"/>
</dbReference>
<evidence type="ECO:0000259" key="16">
    <source>
        <dbReference type="PROSITE" id="PS50173"/>
    </source>
</evidence>
<keyword evidence="10" id="KW-0460">Magnesium</keyword>
<comment type="catalytic activity">
    <reaction evidence="14">
        <text>DNA(n) + a 2'-deoxyribonucleoside 5'-triphosphate = DNA(n+1) + diphosphate</text>
        <dbReference type="Rhea" id="RHEA:22508"/>
        <dbReference type="Rhea" id="RHEA-COMP:17339"/>
        <dbReference type="Rhea" id="RHEA-COMP:17340"/>
        <dbReference type="ChEBI" id="CHEBI:33019"/>
        <dbReference type="ChEBI" id="CHEBI:61560"/>
        <dbReference type="ChEBI" id="CHEBI:173112"/>
        <dbReference type="EC" id="2.7.7.7"/>
    </reaction>
</comment>
<dbReference type="Pfam" id="PF11799">
    <property type="entry name" value="IMS_C"/>
    <property type="match status" value="1"/>
</dbReference>
<feature type="region of interest" description="Disordered" evidence="15">
    <location>
        <begin position="456"/>
        <end position="479"/>
    </location>
</feature>
<dbReference type="PANTHER" id="PTHR45873:SF1">
    <property type="entry name" value="DNA POLYMERASE ETA"/>
    <property type="match status" value="1"/>
</dbReference>
<evidence type="ECO:0000256" key="12">
    <source>
        <dbReference type="ARBA" id="ARBA00023242"/>
    </source>
</evidence>
<keyword evidence="18" id="KW-1185">Reference proteome</keyword>
<dbReference type="GO" id="GO:0009411">
    <property type="term" value="P:response to UV"/>
    <property type="evidence" value="ECO:0007669"/>
    <property type="project" value="UniProtKB-ARBA"/>
</dbReference>
<evidence type="ECO:0000313" key="18">
    <source>
        <dbReference type="Proteomes" id="UP000746747"/>
    </source>
</evidence>
<evidence type="ECO:0000256" key="8">
    <source>
        <dbReference type="ARBA" id="ARBA00022723"/>
    </source>
</evidence>
<dbReference type="InterPro" id="IPR001126">
    <property type="entry name" value="UmuC"/>
</dbReference>
<evidence type="ECO:0000256" key="15">
    <source>
        <dbReference type="SAM" id="MobiDB-lite"/>
    </source>
</evidence>
<evidence type="ECO:0000256" key="2">
    <source>
        <dbReference type="ARBA" id="ARBA00001946"/>
    </source>
</evidence>
<dbReference type="PROSITE" id="PS50173">
    <property type="entry name" value="UMUC"/>
    <property type="match status" value="1"/>
</dbReference>
<dbReference type="PIRSF" id="PIRSF036603">
    <property type="entry name" value="DPol_eta"/>
    <property type="match status" value="1"/>
</dbReference>
<evidence type="ECO:0000256" key="10">
    <source>
        <dbReference type="ARBA" id="ARBA00022842"/>
    </source>
</evidence>
<dbReference type="InterPro" id="IPR036775">
    <property type="entry name" value="DNA_pol_Y-fam_lit_finger_sf"/>
</dbReference>
<dbReference type="GO" id="GO:0046872">
    <property type="term" value="F:metal ion binding"/>
    <property type="evidence" value="ECO:0007669"/>
    <property type="project" value="UniProtKB-KW"/>
</dbReference>
<dbReference type="FunFam" id="1.10.150.20:FF:000014">
    <property type="entry name" value="Polymerase (DNA directed), eta"/>
    <property type="match status" value="1"/>
</dbReference>
<dbReference type="InterPro" id="IPR017961">
    <property type="entry name" value="DNA_pol_Y-fam_little_finger"/>
</dbReference>
<dbReference type="EMBL" id="CAKAEH010000012">
    <property type="protein sequence ID" value="CAG9529501.1"/>
    <property type="molecule type" value="Genomic_DNA"/>
</dbReference>
<dbReference type="Gene3D" id="3.40.1170.60">
    <property type="match status" value="1"/>
</dbReference>
<keyword evidence="9" id="KW-0227">DNA damage</keyword>
<dbReference type="SUPFAM" id="SSF56672">
    <property type="entry name" value="DNA/RNA polymerases"/>
    <property type="match status" value="1"/>
</dbReference>
<sequence>MGKKRIIALIDMDCFYAQVEQRLQPHLYGKPVAVVQHSSVNYRGGGLLAVSYEARSFGIKRGMFGEEAKTLCPDLTLCYVPVGEHVDKADITIYRDASAEVFKVLHEFDSRITVERASIDEAYLDLSALVQYIFETTDPSNKYGKPNAVDSFPTTHVADGADLNEGEDPDWKYDRVGSLHSFMSEACEAKDEYKLKLIIGADLIEQIRSDIKKTTTFNCSAGIGSSKMIAKLVCSRHKPGQQTVVFNEAIPKVFKYTPINEVRNLGGKLGRALMEKFDIKTMGELSKISMSDLSEGFPAQAKWVYNIAHGIDEEKVTARDKQGSVAVSKNFPGPNALKTDVDVKFWLEGLIKELVKRLIDDQLRNIRTASTLHIGCTTDIHLSRSMQMKTYDSKALFASVWSIFRHINKSRISEIWDPSVKNITLSANRFREGIDGRSKQITEWVTEAIDRAVNSVASTSTDTRNEAMPSEKMTKTSSQTLTSVHHLQRQVEEQDDDIQIISDVRKETKSTAVAVRSKITVKKRRKKGVRDKSSPPMKKISDFFKKQ</sequence>
<gene>
    <name evidence="17" type="ORF">CJOHNSTONI_LOCUS74</name>
</gene>
<dbReference type="Gene3D" id="3.30.1490.100">
    <property type="entry name" value="DNA polymerase, Y-family, little finger domain"/>
    <property type="match status" value="1"/>
</dbReference>
<comment type="cofactor">
    <cofactor evidence="2">
        <name>Mg(2+)</name>
        <dbReference type="ChEBI" id="CHEBI:18420"/>
    </cofactor>
</comment>
<evidence type="ECO:0000256" key="7">
    <source>
        <dbReference type="ARBA" id="ARBA00022695"/>
    </source>
</evidence>
<evidence type="ECO:0000256" key="4">
    <source>
        <dbReference type="ARBA" id="ARBA00010945"/>
    </source>
</evidence>
<dbReference type="GO" id="GO:0042276">
    <property type="term" value="P:error-prone translesion synthesis"/>
    <property type="evidence" value="ECO:0007669"/>
    <property type="project" value="TreeGrafter"/>
</dbReference>
<dbReference type="GO" id="GO:0035861">
    <property type="term" value="C:site of double-strand break"/>
    <property type="evidence" value="ECO:0007669"/>
    <property type="project" value="TreeGrafter"/>
</dbReference>
<protein>
    <recommendedName>
        <fullName evidence="13">DNA polymerase eta</fullName>
        <ecNumber evidence="5">2.7.7.7</ecNumber>
    </recommendedName>
</protein>
<dbReference type="GO" id="GO:0005657">
    <property type="term" value="C:replication fork"/>
    <property type="evidence" value="ECO:0007669"/>
    <property type="project" value="TreeGrafter"/>
</dbReference>
<dbReference type="InterPro" id="IPR043128">
    <property type="entry name" value="Rev_trsase/Diguanyl_cyclase"/>
</dbReference>
<comment type="cofactor">
    <cofactor evidence="1">
        <name>Mn(2+)</name>
        <dbReference type="ChEBI" id="CHEBI:29035"/>
    </cofactor>
</comment>
<proteinExistence type="inferred from homology"/>
<dbReference type="GO" id="GO:0003684">
    <property type="term" value="F:damaged DNA binding"/>
    <property type="evidence" value="ECO:0007669"/>
    <property type="project" value="InterPro"/>
</dbReference>
<dbReference type="Pfam" id="PF00817">
    <property type="entry name" value="IMS"/>
    <property type="match status" value="1"/>
</dbReference>
<keyword evidence="8" id="KW-0479">Metal-binding</keyword>
<dbReference type="FunFam" id="3.40.1170.60:FF:000003">
    <property type="entry name" value="DNA polymerase eta"/>
    <property type="match status" value="1"/>
</dbReference>
<evidence type="ECO:0000256" key="9">
    <source>
        <dbReference type="ARBA" id="ARBA00022763"/>
    </source>
</evidence>
<dbReference type="EC" id="2.7.7.7" evidence="5"/>
<evidence type="ECO:0000256" key="1">
    <source>
        <dbReference type="ARBA" id="ARBA00001936"/>
    </source>
</evidence>
<comment type="caution">
    <text evidence="17">The sequence shown here is derived from an EMBL/GenBank/DDBJ whole genome shotgun (WGS) entry which is preliminary data.</text>
</comment>
<evidence type="ECO:0000256" key="14">
    <source>
        <dbReference type="ARBA" id="ARBA00049244"/>
    </source>
</evidence>
<dbReference type="AlphaFoldDB" id="A0A8J2LTE8"/>
<dbReference type="PANTHER" id="PTHR45873">
    <property type="entry name" value="DNA POLYMERASE ETA"/>
    <property type="match status" value="1"/>
</dbReference>
<name>A0A8J2LTE8_9BILA</name>
<evidence type="ECO:0000256" key="13">
    <source>
        <dbReference type="ARBA" id="ARBA00044975"/>
    </source>
</evidence>